<organism evidence="2">
    <name type="scientific">Pleurobrachia bachei</name>
    <name type="common">Sea gooseberry</name>
    <dbReference type="NCBI Taxonomy" id="34499"/>
    <lineage>
        <taxon>Eukaryota</taxon>
        <taxon>Metazoa</taxon>
        <taxon>Ctenophora</taxon>
        <taxon>Tentaculata</taxon>
        <taxon>Cydippida</taxon>
        <taxon>Pleurobrachiidae</taxon>
        <taxon>Pleurobrachia</taxon>
    </lineage>
</organism>
<dbReference type="InterPro" id="IPR003100">
    <property type="entry name" value="PAZ_dom"/>
</dbReference>
<name>U3KTQ1_PLEBA</name>
<accession>U3KTQ1</accession>
<dbReference type="AlphaFoldDB" id="U3KTQ1"/>
<dbReference type="SMART" id="SM01163">
    <property type="entry name" value="DUF1785"/>
    <property type="match status" value="1"/>
</dbReference>
<dbReference type="Pfam" id="PF16488">
    <property type="entry name" value="ArgoL2"/>
    <property type="match status" value="1"/>
</dbReference>
<dbReference type="EMBL" id="JN798505">
    <property type="protein sequence ID" value="AEX15552.1"/>
    <property type="molecule type" value="mRNA"/>
</dbReference>
<dbReference type="Gene3D" id="2.170.260.10">
    <property type="entry name" value="paz domain"/>
    <property type="match status" value="1"/>
</dbReference>
<dbReference type="Pfam" id="PF08699">
    <property type="entry name" value="ArgoL1"/>
    <property type="match status" value="1"/>
</dbReference>
<dbReference type="CDD" id="cd02846">
    <property type="entry name" value="PAZ_argonaute_like"/>
    <property type="match status" value="1"/>
</dbReference>
<dbReference type="InterPro" id="IPR036085">
    <property type="entry name" value="PAZ_dom_sf"/>
</dbReference>
<dbReference type="GO" id="GO:0003723">
    <property type="term" value="F:RNA binding"/>
    <property type="evidence" value="ECO:0007669"/>
    <property type="project" value="InterPro"/>
</dbReference>
<dbReference type="InterPro" id="IPR032473">
    <property type="entry name" value="Argonaute_Mid_dom"/>
</dbReference>
<dbReference type="Pfam" id="PF02170">
    <property type="entry name" value="PAZ"/>
    <property type="match status" value="1"/>
</dbReference>
<dbReference type="Gene3D" id="3.40.50.2300">
    <property type="match status" value="1"/>
</dbReference>
<reference evidence="2" key="1">
    <citation type="submission" date="2011-09" db="EMBL/GenBank/DDBJ databases">
        <title>Genome of the Ctenophore Pleurobrachia bachei.</title>
        <authorList>
            <person name="Kohn A.B."/>
            <person name="Moroz L."/>
        </authorList>
    </citation>
    <scope>NUCLEOTIDE SEQUENCE</scope>
</reference>
<evidence type="ECO:0000313" key="2">
    <source>
        <dbReference type="EMBL" id="AEX15552.1"/>
    </source>
</evidence>
<dbReference type="PANTHER" id="PTHR22891">
    <property type="entry name" value="EUKARYOTIC TRANSLATION INITIATION FACTOR 2C"/>
    <property type="match status" value="1"/>
</dbReference>
<proteinExistence type="evidence at transcript level"/>
<dbReference type="InterPro" id="IPR014811">
    <property type="entry name" value="ArgoL1"/>
</dbReference>
<dbReference type="SMART" id="SM00949">
    <property type="entry name" value="PAZ"/>
    <property type="match status" value="1"/>
</dbReference>
<dbReference type="InterPro" id="IPR032472">
    <property type="entry name" value="ArgoL2"/>
</dbReference>
<feature type="domain" description="PAZ" evidence="1">
    <location>
        <begin position="192"/>
        <end position="298"/>
    </location>
</feature>
<dbReference type="SUPFAM" id="SSF101690">
    <property type="entry name" value="PAZ domain"/>
    <property type="match status" value="1"/>
</dbReference>
<evidence type="ECO:0000259" key="1">
    <source>
        <dbReference type="PROSITE" id="PS50821"/>
    </source>
</evidence>
<dbReference type="PROSITE" id="PS50821">
    <property type="entry name" value="PAZ"/>
    <property type="match status" value="1"/>
</dbReference>
<sequence>MPVGNFTKPKQNPSEGYFSLGFPLNSKTVARPGYGNKGKDINLFANFYRMKFNPRITVFQYDIEVEPKCPKFMTRRLFHHFAKENKATHFGNGLPVYDGNKNVYSSVELPGVGETPVSIAVTLPDQPDCRGGNFTIKIKFATKIDMSCLEQILRGTGFGDVPQETLVIADIVVRHFPSLRYTVAGRGLFQKPTKDNKQALSPFTEMWSGIYTSARPSNMGLVLNVDESHTAFYSALEKLTKETVSQLSFDVDGQRMSISQYFKKQYNYTLKYPNLPCVWVSPREKKTYLPLEVCHIVEGQRCVRKLNPAETSSMIRATAKKPGVRKQCTDGQLQKMEYNKDPFLKQFGFQVDQSMVQVKGKILQAPKCGYANNSTAQPNAGVWDNRGKQFFKAVHIKNWAILMFPSQNQCQTADVKLIND</sequence>
<dbReference type="Pfam" id="PF16486">
    <property type="entry name" value="ArgoN"/>
    <property type="match status" value="1"/>
</dbReference>
<protein>
    <submittedName>
        <fullName evidence="2">Argonaute 2</fullName>
    </submittedName>
</protein>
<dbReference type="Pfam" id="PF16487">
    <property type="entry name" value="ArgoMid"/>
    <property type="match status" value="1"/>
</dbReference>
<dbReference type="InterPro" id="IPR032474">
    <property type="entry name" value="Argonaute_N"/>
</dbReference>